<reference evidence="6 7" key="1">
    <citation type="submission" date="2019-01" db="EMBL/GenBank/DDBJ databases">
        <authorList>
            <person name="Chen W.-M."/>
        </authorList>
    </citation>
    <scope>NUCLEOTIDE SEQUENCE [LARGE SCALE GENOMIC DNA]</scope>
    <source>
        <strain evidence="6 7">CCP-6</strain>
    </source>
</reference>
<evidence type="ECO:0000256" key="5">
    <source>
        <dbReference type="ARBA" id="ARBA00023277"/>
    </source>
</evidence>
<dbReference type="EMBL" id="SACL01000002">
    <property type="protein sequence ID" value="RVT97933.1"/>
    <property type="molecule type" value="Genomic_DNA"/>
</dbReference>
<keyword evidence="4" id="KW-0460">Magnesium</keyword>
<comment type="caution">
    <text evidence="6">The sequence shown here is derived from an EMBL/GenBank/DDBJ whole genome shotgun (WGS) entry which is preliminary data.</text>
</comment>
<evidence type="ECO:0000313" key="7">
    <source>
        <dbReference type="Proteomes" id="UP000282957"/>
    </source>
</evidence>
<dbReference type="Pfam" id="PF04794">
    <property type="entry name" value="YdjC"/>
    <property type="match status" value="1"/>
</dbReference>
<dbReference type="Proteomes" id="UP000282957">
    <property type="component" value="Unassembled WGS sequence"/>
</dbReference>
<keyword evidence="2" id="KW-0479">Metal-binding</keyword>
<dbReference type="GO" id="GO:0046872">
    <property type="term" value="F:metal ion binding"/>
    <property type="evidence" value="ECO:0007669"/>
    <property type="project" value="UniProtKB-KW"/>
</dbReference>
<sequence>MRRFIVNADDLGLDASVNEAIEQAHNDGVLSAASLMVGSPGHDEAVRLARRNPYLAVGLHVVLTDGVPVLPPAQIPSLTQPNGRFRDDMARMGLTLALSGAARGELRAEVAAQMARFRDTGLTPDHINSHKHYHLHPAIAAVLMEVAVAEGIPCIRLPDEEPATVGGRVHWSNGITHAWCERLRRRATRLGLAAADRVVGLHWSGAFTAERLLSALPRIKGGVTELYFHPATRDDVPGGAPGYRYRAELAALTDPRVIAAMAGTPRGGYRAMLGA</sequence>
<dbReference type="RefSeq" id="WP_127787162.1">
    <property type="nucleotide sequence ID" value="NZ_SACL01000002.1"/>
</dbReference>
<keyword evidence="5" id="KW-0119">Carbohydrate metabolism</keyword>
<dbReference type="GO" id="GO:0005975">
    <property type="term" value="P:carbohydrate metabolic process"/>
    <property type="evidence" value="ECO:0007669"/>
    <property type="project" value="InterPro"/>
</dbReference>
<organism evidence="6 7">
    <name type="scientific">Rhodovarius crocodyli</name>
    <dbReference type="NCBI Taxonomy" id="1979269"/>
    <lineage>
        <taxon>Bacteria</taxon>
        <taxon>Pseudomonadati</taxon>
        <taxon>Pseudomonadota</taxon>
        <taxon>Alphaproteobacteria</taxon>
        <taxon>Acetobacterales</taxon>
        <taxon>Roseomonadaceae</taxon>
        <taxon>Rhodovarius</taxon>
    </lineage>
</organism>
<keyword evidence="3" id="KW-0378">Hydrolase</keyword>
<dbReference type="OrthoDB" id="9774177at2"/>
<dbReference type="GO" id="GO:0019213">
    <property type="term" value="F:deacetylase activity"/>
    <property type="evidence" value="ECO:0007669"/>
    <property type="project" value="TreeGrafter"/>
</dbReference>
<dbReference type="GO" id="GO:0016787">
    <property type="term" value="F:hydrolase activity"/>
    <property type="evidence" value="ECO:0007669"/>
    <property type="project" value="UniProtKB-KW"/>
</dbReference>
<evidence type="ECO:0000313" key="6">
    <source>
        <dbReference type="EMBL" id="RVT97933.1"/>
    </source>
</evidence>
<dbReference type="InterPro" id="IPR011330">
    <property type="entry name" value="Glyco_hydro/deAcase_b/a-brl"/>
</dbReference>
<dbReference type="AlphaFoldDB" id="A0A437MJX6"/>
<proteinExistence type="predicted"/>
<dbReference type="InterPro" id="IPR017836">
    <property type="entry name" value="Hopanoid_biosynth-assoc_HpnK"/>
</dbReference>
<dbReference type="Gene3D" id="3.20.20.370">
    <property type="entry name" value="Glycoside hydrolase/deacetylase"/>
    <property type="match status" value="1"/>
</dbReference>
<gene>
    <name evidence="6" type="ORF">EOD42_09105</name>
</gene>
<evidence type="ECO:0000256" key="2">
    <source>
        <dbReference type="ARBA" id="ARBA00022723"/>
    </source>
</evidence>
<keyword evidence="7" id="KW-1185">Reference proteome</keyword>
<evidence type="ECO:0000256" key="3">
    <source>
        <dbReference type="ARBA" id="ARBA00022801"/>
    </source>
</evidence>
<dbReference type="SUPFAM" id="SSF88713">
    <property type="entry name" value="Glycoside hydrolase/deacetylase"/>
    <property type="match status" value="1"/>
</dbReference>
<dbReference type="PANTHER" id="PTHR31609:SF1">
    <property type="entry name" value="CARBOHYDRATE DEACETYLASE"/>
    <property type="match status" value="1"/>
</dbReference>
<comment type="cofactor">
    <cofactor evidence="1">
        <name>Mg(2+)</name>
        <dbReference type="ChEBI" id="CHEBI:18420"/>
    </cofactor>
</comment>
<dbReference type="PANTHER" id="PTHR31609">
    <property type="entry name" value="YDJC DEACETYLASE FAMILY MEMBER"/>
    <property type="match status" value="1"/>
</dbReference>
<dbReference type="NCBIfam" id="TIGR03473">
    <property type="entry name" value="HpnK"/>
    <property type="match status" value="1"/>
</dbReference>
<protein>
    <submittedName>
        <fullName evidence="6">ChbG/HpnK family deacetylase</fullName>
    </submittedName>
</protein>
<accession>A0A437MJX6</accession>
<dbReference type="InterPro" id="IPR006879">
    <property type="entry name" value="YdjC-like"/>
</dbReference>
<name>A0A437MJX6_9PROT</name>
<evidence type="ECO:0000256" key="1">
    <source>
        <dbReference type="ARBA" id="ARBA00001946"/>
    </source>
</evidence>
<evidence type="ECO:0000256" key="4">
    <source>
        <dbReference type="ARBA" id="ARBA00022842"/>
    </source>
</evidence>